<protein>
    <submittedName>
        <fullName evidence="2">Outer membrane lipoprotein-sorting protein</fullName>
    </submittedName>
</protein>
<reference evidence="2" key="1">
    <citation type="journal article" date="2021" name="Environ. Microbiol.">
        <title>Genomic characterization of three novel Desulfobacterota classes expand the metabolic and phylogenetic diversity of the phylum.</title>
        <authorList>
            <person name="Murphy C.L."/>
            <person name="Biggerstaff J."/>
            <person name="Eichhorn A."/>
            <person name="Ewing E."/>
            <person name="Shahan R."/>
            <person name="Soriano D."/>
            <person name="Stewart S."/>
            <person name="VanMol K."/>
            <person name="Walker R."/>
            <person name="Walters P."/>
            <person name="Elshahed M.S."/>
            <person name="Youssef N.H."/>
        </authorList>
    </citation>
    <scope>NUCLEOTIDE SEQUENCE</scope>
    <source>
        <strain evidence="2">Zod_Metabat.24</strain>
    </source>
</reference>
<evidence type="ECO:0000313" key="3">
    <source>
        <dbReference type="Proteomes" id="UP000809273"/>
    </source>
</evidence>
<dbReference type="InterPro" id="IPR052944">
    <property type="entry name" value="Sporulation_related"/>
</dbReference>
<accession>A0A9D8KBX1</accession>
<dbReference type="AlphaFoldDB" id="A0A9D8KBX1"/>
<feature type="domain" description="Uncharacterized protein TP-0789" evidence="1">
    <location>
        <begin position="83"/>
        <end position="265"/>
    </location>
</feature>
<gene>
    <name evidence="2" type="ORF">JW984_04935</name>
</gene>
<reference evidence="2" key="2">
    <citation type="submission" date="2021-01" db="EMBL/GenBank/DDBJ databases">
        <authorList>
            <person name="Hahn C.R."/>
            <person name="Youssef N.H."/>
            <person name="Elshahed M."/>
        </authorList>
    </citation>
    <scope>NUCLEOTIDE SEQUENCE</scope>
    <source>
        <strain evidence="2">Zod_Metabat.24</strain>
    </source>
</reference>
<dbReference type="Pfam" id="PF17131">
    <property type="entry name" value="LolA_like"/>
    <property type="match status" value="1"/>
</dbReference>
<evidence type="ECO:0000313" key="2">
    <source>
        <dbReference type="EMBL" id="MBN1572526.1"/>
    </source>
</evidence>
<evidence type="ECO:0000259" key="1">
    <source>
        <dbReference type="Pfam" id="PF17131"/>
    </source>
</evidence>
<proteinExistence type="predicted"/>
<dbReference type="Gene3D" id="2.50.20.10">
    <property type="entry name" value="Lipoprotein localisation LolA/LolB/LppX"/>
    <property type="match status" value="1"/>
</dbReference>
<organism evidence="2 3">
    <name type="scientific">Candidatus Zymogenus saltonus</name>
    <dbReference type="NCBI Taxonomy" id="2844893"/>
    <lineage>
        <taxon>Bacteria</taxon>
        <taxon>Deltaproteobacteria</taxon>
        <taxon>Candidatus Zymogenia</taxon>
        <taxon>Candidatus Zymogeniales</taxon>
        <taxon>Candidatus Zymogenaceae</taxon>
        <taxon>Candidatus Zymogenus</taxon>
    </lineage>
</organism>
<dbReference type="InterPro" id="IPR033399">
    <property type="entry name" value="TP_0789-like"/>
</dbReference>
<keyword evidence="2" id="KW-0449">Lipoprotein</keyword>
<sequence length="266" mass="30709">MKNGGKTKTYGKIPIFAFTTIFFLISLSGMALALTGKEIMQNVHDRDTGKSSASKTKMVIINDKGQERVREVQAVRKDYGDLSKSLIRFLAPADVKGTGFLIWENKDVDDDQFLYMPATGKVRRITSSSKSERFMGTEFTYEDMENRKVEKDVHKLLGEETIDGNKCYKVESVPKDGEESQYSKFISWVRADIWVPVKIEFYDEEGALLKVLKVKKIEKIQNIWTTKDSEMHNVQTDYKTILNIEDIQYNLDIKDDYFTERYLKQG</sequence>
<dbReference type="Proteomes" id="UP000809273">
    <property type="component" value="Unassembled WGS sequence"/>
</dbReference>
<comment type="caution">
    <text evidence="2">The sequence shown here is derived from an EMBL/GenBank/DDBJ whole genome shotgun (WGS) entry which is preliminary data.</text>
</comment>
<dbReference type="PANTHER" id="PTHR37507:SF2">
    <property type="entry name" value="SPORULATION PROTEIN YDCC"/>
    <property type="match status" value="1"/>
</dbReference>
<dbReference type="PANTHER" id="PTHR37507">
    <property type="entry name" value="SPORULATION PROTEIN YDCC"/>
    <property type="match status" value="1"/>
</dbReference>
<dbReference type="CDD" id="cd16329">
    <property type="entry name" value="LolA_like"/>
    <property type="match status" value="1"/>
</dbReference>
<dbReference type="EMBL" id="JAFGIX010000025">
    <property type="protein sequence ID" value="MBN1572526.1"/>
    <property type="molecule type" value="Genomic_DNA"/>
</dbReference>
<name>A0A9D8KBX1_9DELT</name>